<dbReference type="RefSeq" id="WP_207333224.1">
    <property type="nucleotide sequence ID" value="NZ_JAFMYW010000029.1"/>
</dbReference>
<organism evidence="1 2">
    <name type="scientific">Fibrella forsythiae</name>
    <dbReference type="NCBI Taxonomy" id="2817061"/>
    <lineage>
        <taxon>Bacteria</taxon>
        <taxon>Pseudomonadati</taxon>
        <taxon>Bacteroidota</taxon>
        <taxon>Cytophagia</taxon>
        <taxon>Cytophagales</taxon>
        <taxon>Spirosomataceae</taxon>
        <taxon>Fibrella</taxon>
    </lineage>
</organism>
<reference evidence="1 2" key="1">
    <citation type="submission" date="2021-03" db="EMBL/GenBank/DDBJ databases">
        <title>Fibrella sp. HMF5405 genome sequencing and assembly.</title>
        <authorList>
            <person name="Kang H."/>
            <person name="Kim H."/>
            <person name="Bae S."/>
            <person name="Joh K."/>
        </authorList>
    </citation>
    <scope>NUCLEOTIDE SEQUENCE [LARGE SCALE GENOMIC DNA]</scope>
    <source>
        <strain evidence="1 2">HMF5405</strain>
    </source>
</reference>
<proteinExistence type="predicted"/>
<sequence length="96" mass="10580">MRRILFMVLLLTALSACQKEEVVSLGQQTATRIQTDNKTAGARVALVYIGLTPVTSGAFGLDGDYITVETTRYNLNRLISYRIGNSAGVQTLFLYF</sequence>
<dbReference type="PROSITE" id="PS51257">
    <property type="entry name" value="PROKAR_LIPOPROTEIN"/>
    <property type="match status" value="1"/>
</dbReference>
<dbReference type="Proteomes" id="UP000664628">
    <property type="component" value="Unassembled WGS sequence"/>
</dbReference>
<protein>
    <submittedName>
        <fullName evidence="1">Uncharacterized protein</fullName>
    </submittedName>
</protein>
<comment type="caution">
    <text evidence="1">The sequence shown here is derived from an EMBL/GenBank/DDBJ whole genome shotgun (WGS) entry which is preliminary data.</text>
</comment>
<name>A0ABS3JTD4_9BACT</name>
<dbReference type="EMBL" id="JAFMYW010000029">
    <property type="protein sequence ID" value="MBO0953272.1"/>
    <property type="molecule type" value="Genomic_DNA"/>
</dbReference>
<accession>A0ABS3JTD4</accession>
<keyword evidence="2" id="KW-1185">Reference proteome</keyword>
<evidence type="ECO:0000313" key="2">
    <source>
        <dbReference type="Proteomes" id="UP000664628"/>
    </source>
</evidence>
<evidence type="ECO:0000313" key="1">
    <source>
        <dbReference type="EMBL" id="MBO0953272.1"/>
    </source>
</evidence>
<gene>
    <name evidence="1" type="ORF">J2I46_32170</name>
</gene>